<keyword evidence="6" id="KW-1185">Reference proteome</keyword>
<dbReference type="STRING" id="691883.A0A058Z3K6"/>
<evidence type="ECO:0000256" key="1">
    <source>
        <dbReference type="ARBA" id="ARBA00025721"/>
    </source>
</evidence>
<gene>
    <name evidence="5" type="ORF">H696_04762</name>
</gene>
<keyword evidence="2" id="KW-0862">Zinc</keyword>
<dbReference type="EMBL" id="KB932208">
    <property type="protein sequence ID" value="KCV68468.1"/>
    <property type="molecule type" value="Genomic_DNA"/>
</dbReference>
<dbReference type="Gene3D" id="3.30.40.10">
    <property type="entry name" value="Zinc/RING finger domain, C3HC4 (zinc finger)"/>
    <property type="match status" value="1"/>
</dbReference>
<feature type="compositionally biased region" description="Low complexity" evidence="3">
    <location>
        <begin position="205"/>
        <end position="228"/>
    </location>
</feature>
<dbReference type="AlphaFoldDB" id="A0A058Z3K6"/>
<name>A0A058Z3K6_FONAL</name>
<dbReference type="CDD" id="cd16789">
    <property type="entry name" value="mRING-HC-C3HC5_MGRN1-like"/>
    <property type="match status" value="1"/>
</dbReference>
<dbReference type="GO" id="GO:0061630">
    <property type="term" value="F:ubiquitin protein ligase activity"/>
    <property type="evidence" value="ECO:0007669"/>
    <property type="project" value="UniProtKB-EC"/>
</dbReference>
<dbReference type="GO" id="GO:0008270">
    <property type="term" value="F:zinc ion binding"/>
    <property type="evidence" value="ECO:0007669"/>
    <property type="project" value="UniProtKB-KW"/>
</dbReference>
<reference evidence="5" key="1">
    <citation type="submission" date="2013-04" db="EMBL/GenBank/DDBJ databases">
        <title>The Genome Sequence of Fonticula alba ATCC 38817.</title>
        <authorList>
            <consortium name="The Broad Institute Genomics Platform"/>
            <person name="Russ C."/>
            <person name="Cuomo C."/>
            <person name="Burger G."/>
            <person name="Gray M.W."/>
            <person name="Holland P.W.H."/>
            <person name="King N."/>
            <person name="Lang F.B.F."/>
            <person name="Roger A.J."/>
            <person name="Ruiz-Trillo I."/>
            <person name="Brown M."/>
            <person name="Walker B."/>
            <person name="Young S."/>
            <person name="Zeng Q."/>
            <person name="Gargeya S."/>
            <person name="Fitzgerald M."/>
            <person name="Haas B."/>
            <person name="Abouelleil A."/>
            <person name="Allen A.W."/>
            <person name="Alvarado L."/>
            <person name="Arachchi H.M."/>
            <person name="Berlin A.M."/>
            <person name="Chapman S.B."/>
            <person name="Gainer-Dewar J."/>
            <person name="Goldberg J."/>
            <person name="Griggs A."/>
            <person name="Gujja S."/>
            <person name="Hansen M."/>
            <person name="Howarth C."/>
            <person name="Imamovic A."/>
            <person name="Ireland A."/>
            <person name="Larimer J."/>
            <person name="McCowan C."/>
            <person name="Murphy C."/>
            <person name="Pearson M."/>
            <person name="Poon T.W."/>
            <person name="Priest M."/>
            <person name="Roberts A."/>
            <person name="Saif S."/>
            <person name="Shea T."/>
            <person name="Sisk P."/>
            <person name="Sykes S."/>
            <person name="Wortman J."/>
            <person name="Nusbaum C."/>
            <person name="Birren B."/>
        </authorList>
    </citation>
    <scope>NUCLEOTIDE SEQUENCE [LARGE SCALE GENOMIC DNA]</scope>
    <source>
        <strain evidence="5">ATCC 38817</strain>
    </source>
</reference>
<dbReference type="PANTHER" id="PTHR22996">
    <property type="entry name" value="MAHOGUNIN"/>
    <property type="match status" value="1"/>
</dbReference>
<dbReference type="PROSITE" id="PS50089">
    <property type="entry name" value="ZF_RING_2"/>
    <property type="match status" value="1"/>
</dbReference>
<dbReference type="InterPro" id="IPR001841">
    <property type="entry name" value="Znf_RING"/>
</dbReference>
<dbReference type="SMART" id="SM00184">
    <property type="entry name" value="RING"/>
    <property type="match status" value="1"/>
</dbReference>
<dbReference type="GO" id="GO:0005737">
    <property type="term" value="C:cytoplasm"/>
    <property type="evidence" value="ECO:0007669"/>
    <property type="project" value="TreeGrafter"/>
</dbReference>
<keyword evidence="2" id="KW-0479">Metal-binding</keyword>
<sequence>MQASPHQETWIYNQEAEQDAEGQFGAPPRHEASSLNELYYGPLPEAVAPTDLPLYEHPLPDSDILFGADTLNTAAAQSASSADAADTRRIGTKMALRMPVHLLRSTVSLKTSSPATGDTAAPAALHFMIHAEAAFVLKAFFCPEGLLPGVSTGGNTQVISAESQKALPAFFELPLEAGYHQTVAVPLSQDVLDSVATVPPPAAAAPPGTAADEAGGEADGTPATAEPDAPAPADPEAEIDSATNVPPAAAAHSSPEIEAIKPTLAIVLEARGLPAATASKQGHESPVGQITLVRLLGGCPDSGLPATPAQVSSRVAAQWLLANSLLFLYYDIFGAAPSPPPAAVVPTPVTALGTPAAVAPPGSGAPPPLDAESYLSASECVICLTDPRDTLVLPCRHLCLCGLCAEQLRISSSNSCPICRRPYASFLRITLGPEETTAPEQPGLQISQNV</sequence>
<feature type="domain" description="RING-type" evidence="4">
    <location>
        <begin position="380"/>
        <end position="420"/>
    </location>
</feature>
<proteinExistence type="inferred from homology"/>
<dbReference type="eggNOG" id="KOG4265">
    <property type="taxonomic scope" value="Eukaryota"/>
</dbReference>
<dbReference type="OrthoDB" id="1711136at2759"/>
<organism evidence="5">
    <name type="scientific">Fonticula alba</name>
    <name type="common">Slime mold</name>
    <dbReference type="NCBI Taxonomy" id="691883"/>
    <lineage>
        <taxon>Eukaryota</taxon>
        <taxon>Rotosphaerida</taxon>
        <taxon>Fonticulaceae</taxon>
        <taxon>Fonticula</taxon>
    </lineage>
</organism>
<evidence type="ECO:0000256" key="3">
    <source>
        <dbReference type="SAM" id="MobiDB-lite"/>
    </source>
</evidence>
<dbReference type="InterPro" id="IPR045195">
    <property type="entry name" value="LOG2-like_mRING_C3HC5"/>
</dbReference>
<evidence type="ECO:0000313" key="6">
    <source>
        <dbReference type="Proteomes" id="UP000030693"/>
    </source>
</evidence>
<dbReference type="GeneID" id="20529487"/>
<feature type="region of interest" description="Disordered" evidence="3">
    <location>
        <begin position="198"/>
        <end position="240"/>
    </location>
</feature>
<comment type="similarity">
    <text evidence="1">Belongs to the RING-type zinc finger family. LOG2 subfamily.</text>
</comment>
<evidence type="ECO:0000256" key="2">
    <source>
        <dbReference type="PROSITE-ProRule" id="PRU00175"/>
    </source>
</evidence>
<dbReference type="InterPro" id="IPR045194">
    <property type="entry name" value="MGRN1/RNF157-like"/>
</dbReference>
<dbReference type="Proteomes" id="UP000030693">
    <property type="component" value="Unassembled WGS sequence"/>
</dbReference>
<dbReference type="InterPro" id="IPR013083">
    <property type="entry name" value="Znf_RING/FYVE/PHD"/>
</dbReference>
<dbReference type="Pfam" id="PF13920">
    <property type="entry name" value="zf-C3HC4_3"/>
    <property type="match status" value="1"/>
</dbReference>
<evidence type="ECO:0000259" key="4">
    <source>
        <dbReference type="PROSITE" id="PS50089"/>
    </source>
</evidence>
<dbReference type="RefSeq" id="XP_009496900.1">
    <property type="nucleotide sequence ID" value="XM_009498625.1"/>
</dbReference>
<keyword evidence="2" id="KW-0863">Zinc-finger</keyword>
<protein>
    <recommendedName>
        <fullName evidence="4">RING-type domain-containing protein</fullName>
    </recommendedName>
</protein>
<dbReference type="GO" id="GO:0016567">
    <property type="term" value="P:protein ubiquitination"/>
    <property type="evidence" value="ECO:0007669"/>
    <property type="project" value="TreeGrafter"/>
</dbReference>
<dbReference type="PANTHER" id="PTHR22996:SF0">
    <property type="entry name" value="RE60872P-RELATED"/>
    <property type="match status" value="1"/>
</dbReference>
<evidence type="ECO:0000313" key="5">
    <source>
        <dbReference type="EMBL" id="KCV68468.1"/>
    </source>
</evidence>
<dbReference type="SUPFAM" id="SSF57850">
    <property type="entry name" value="RING/U-box"/>
    <property type="match status" value="1"/>
</dbReference>
<accession>A0A058Z3K6</accession>